<organism evidence="1 2">
    <name type="scientific">Malacoplasma iowae DK-CPA</name>
    <dbReference type="NCBI Taxonomy" id="1394179"/>
    <lineage>
        <taxon>Bacteria</taxon>
        <taxon>Bacillati</taxon>
        <taxon>Mycoplasmatota</taxon>
        <taxon>Mycoplasmoidales</taxon>
        <taxon>Mycoplasmoidaceae</taxon>
        <taxon>Malacoplasma</taxon>
    </lineage>
</organism>
<dbReference type="RefSeq" id="WP_036451921.1">
    <property type="nucleotide sequence ID" value="NZ_AWQU01000076.1"/>
</dbReference>
<reference evidence="1 2" key="1">
    <citation type="journal article" date="2014" name="PLoS ONE">
        <title>Reduction of Hydrogen Peroxide Accumulation and Toxicity by a Catalase from Mycoplasma iowae.</title>
        <authorList>
            <person name="Pritchard R.E."/>
            <person name="Prassinos A.J."/>
            <person name="Osborne J.D."/>
            <person name="Raviv Z."/>
            <person name="Balish M.F."/>
        </authorList>
    </citation>
    <scope>NUCLEOTIDE SEQUENCE [LARGE SCALE GENOMIC DNA]</scope>
    <source>
        <strain evidence="1 2">DK-CPA</strain>
    </source>
</reference>
<name>A0A084U3S0_MALIO</name>
<comment type="caution">
    <text evidence="1">The sequence shown here is derived from an EMBL/GenBank/DDBJ whole genome shotgun (WGS) entry which is preliminary data.</text>
</comment>
<evidence type="ECO:0000313" key="1">
    <source>
        <dbReference type="EMBL" id="KFB07606.1"/>
    </source>
</evidence>
<evidence type="ECO:0000313" key="2">
    <source>
        <dbReference type="Proteomes" id="UP000028523"/>
    </source>
</evidence>
<accession>A0A084U3S0</accession>
<keyword evidence="2" id="KW-1185">Reference proteome</keyword>
<protein>
    <submittedName>
        <fullName evidence="1">Uncharacterized protein</fullName>
    </submittedName>
</protein>
<sequence>MKLSPKKIATLCGGLFFVGGLVTIPIVTIHYNKYDLWYKEKVEEKVYEVAWDKTMSFLHLKNWVTVENLSKYLEIFYPPELPDIPNTLIPNYVTKTYLIKNEIGFKNFVSCFDNGVNLMGSYYNSKLTYIIAIAYDNNNKNNYIVSVSILDIKNSKTATFTAIKVTEKTLI</sequence>
<dbReference type="EMBL" id="AWQU01000076">
    <property type="protein sequence ID" value="KFB07606.1"/>
    <property type="molecule type" value="Genomic_DNA"/>
</dbReference>
<gene>
    <name evidence="1" type="ORF">P271_453</name>
</gene>
<dbReference type="Proteomes" id="UP000028523">
    <property type="component" value="Unassembled WGS sequence"/>
</dbReference>
<proteinExistence type="predicted"/>
<dbReference type="AlphaFoldDB" id="A0A084U3S0"/>